<dbReference type="Proteomes" id="UP001152561">
    <property type="component" value="Unassembled WGS sequence"/>
</dbReference>
<name>A0A9Q1MU14_9SOLA</name>
<comment type="caution">
    <text evidence="1">The sequence shown here is derived from an EMBL/GenBank/DDBJ whole genome shotgun (WGS) entry which is preliminary data.</text>
</comment>
<evidence type="ECO:0000313" key="2">
    <source>
        <dbReference type="Proteomes" id="UP001152561"/>
    </source>
</evidence>
<sequence>MEKWKMRNLGRDVGRHICDAITIEVKGTVHEGTSSVPIDEKVPNTVVVADNNTEENVEDTNPIDHDEEFIEASDFNNTENFEDALQGGSW</sequence>
<dbReference type="AlphaFoldDB" id="A0A9Q1MU14"/>
<reference evidence="2" key="1">
    <citation type="journal article" date="2023" name="Proc. Natl. Acad. Sci. U.S.A.">
        <title>Genomic and structural basis for evolution of tropane alkaloid biosynthesis.</title>
        <authorList>
            <person name="Wanga Y.-J."/>
            <person name="Taina T."/>
            <person name="Yua J.-Y."/>
            <person name="Lia J."/>
            <person name="Xua B."/>
            <person name="Chenc J."/>
            <person name="D'Auriad J.C."/>
            <person name="Huanga J.-P."/>
            <person name="Huanga S.-X."/>
        </authorList>
    </citation>
    <scope>NUCLEOTIDE SEQUENCE [LARGE SCALE GENOMIC DNA]</scope>
    <source>
        <strain evidence="2">cv. KIB-2019</strain>
    </source>
</reference>
<gene>
    <name evidence="1" type="ORF">K7X08_020731</name>
</gene>
<keyword evidence="2" id="KW-1185">Reference proteome</keyword>
<proteinExistence type="predicted"/>
<protein>
    <submittedName>
        <fullName evidence="1">Uncharacterized protein</fullName>
    </submittedName>
</protein>
<evidence type="ECO:0000313" key="1">
    <source>
        <dbReference type="EMBL" id="KAJ8568009.1"/>
    </source>
</evidence>
<dbReference type="EMBL" id="JAJAGQ010000003">
    <property type="protein sequence ID" value="KAJ8568009.1"/>
    <property type="molecule type" value="Genomic_DNA"/>
</dbReference>
<organism evidence="1 2">
    <name type="scientific">Anisodus acutangulus</name>
    <dbReference type="NCBI Taxonomy" id="402998"/>
    <lineage>
        <taxon>Eukaryota</taxon>
        <taxon>Viridiplantae</taxon>
        <taxon>Streptophyta</taxon>
        <taxon>Embryophyta</taxon>
        <taxon>Tracheophyta</taxon>
        <taxon>Spermatophyta</taxon>
        <taxon>Magnoliopsida</taxon>
        <taxon>eudicotyledons</taxon>
        <taxon>Gunneridae</taxon>
        <taxon>Pentapetalae</taxon>
        <taxon>asterids</taxon>
        <taxon>lamiids</taxon>
        <taxon>Solanales</taxon>
        <taxon>Solanaceae</taxon>
        <taxon>Solanoideae</taxon>
        <taxon>Hyoscyameae</taxon>
        <taxon>Anisodus</taxon>
    </lineage>
</organism>
<accession>A0A9Q1MU14</accession>